<keyword evidence="7 9" id="KW-0472">Membrane</keyword>
<feature type="signal peptide" evidence="10">
    <location>
        <begin position="1"/>
        <end position="16"/>
    </location>
</feature>
<keyword evidence="4 9" id="KW-0812">Transmembrane</keyword>
<feature type="transmembrane region" description="Helical" evidence="9">
    <location>
        <begin position="171"/>
        <end position="189"/>
    </location>
</feature>
<dbReference type="AlphaFoldDB" id="A0A7S1N3R1"/>
<keyword evidence="5" id="KW-0378">Hydrolase</keyword>
<dbReference type="GO" id="GO:0006508">
    <property type="term" value="P:proteolysis"/>
    <property type="evidence" value="ECO:0007669"/>
    <property type="project" value="UniProtKB-KW"/>
</dbReference>
<dbReference type="InterPro" id="IPR035952">
    <property type="entry name" value="Rhomboid-like_sf"/>
</dbReference>
<dbReference type="EMBL" id="HBGA01013968">
    <property type="protein sequence ID" value="CAD8994320.1"/>
    <property type="molecule type" value="Transcribed_RNA"/>
</dbReference>
<feature type="transmembrane region" description="Helical" evidence="9">
    <location>
        <begin position="143"/>
        <end position="165"/>
    </location>
</feature>
<feature type="transmembrane region" description="Helical" evidence="9">
    <location>
        <begin position="37"/>
        <end position="57"/>
    </location>
</feature>
<protein>
    <recommendedName>
        <fullName evidence="11">Peptidase S54 rhomboid domain-containing protein</fullName>
    </recommendedName>
</protein>
<keyword evidence="3" id="KW-0645">Protease</keyword>
<sequence>MFVVVAAVFVMQGTGAAVTEAWCFNPRAIVEQHEVYRLWTGAALHSGILHIVFNLLAAVSLSPMLELRYGTAGIFVLSLLMQTLAAVLGVASGYAAAQGAGAWAPVWLLKCFPYRGCSIGLSGLLFSYITMHVHIEDTMPRSLFGFCSVPAKMYPWALLVILQILWPGVSLGGHLFGIVAGYAGFLYFGPHVQAVRWEWCIPSSVTRLECYKMGSGGLILSGVLHDPNASSGGRWMPSFMSSSSTPAPFQGQGRVLGGSGPVSSGAPPARPGSSPTPPNPRPKPPPQGRFPGQGRSLADGGDLV</sequence>
<dbReference type="PANTHER" id="PTHR43066:SF1">
    <property type="entry name" value="RHOMBOID PROTEIN 2"/>
    <property type="match status" value="1"/>
</dbReference>
<gene>
    <name evidence="12" type="ORF">EGYM00392_LOCUS5375</name>
</gene>
<organism evidence="12">
    <name type="scientific">Eutreptiella gymnastica</name>
    <dbReference type="NCBI Taxonomy" id="73025"/>
    <lineage>
        <taxon>Eukaryota</taxon>
        <taxon>Discoba</taxon>
        <taxon>Euglenozoa</taxon>
        <taxon>Euglenida</taxon>
        <taxon>Spirocuta</taxon>
        <taxon>Euglenophyceae</taxon>
        <taxon>Eutreptiales</taxon>
        <taxon>Eutreptiaceae</taxon>
        <taxon>Eutreptiella</taxon>
    </lineage>
</organism>
<dbReference type="SUPFAM" id="SSF144091">
    <property type="entry name" value="Rhomboid-like"/>
    <property type="match status" value="1"/>
</dbReference>
<evidence type="ECO:0000259" key="11">
    <source>
        <dbReference type="Pfam" id="PF01694"/>
    </source>
</evidence>
<evidence type="ECO:0000256" key="7">
    <source>
        <dbReference type="ARBA" id="ARBA00023136"/>
    </source>
</evidence>
<evidence type="ECO:0000256" key="3">
    <source>
        <dbReference type="ARBA" id="ARBA00022670"/>
    </source>
</evidence>
<keyword evidence="10" id="KW-0732">Signal</keyword>
<reference evidence="12" key="1">
    <citation type="submission" date="2021-01" db="EMBL/GenBank/DDBJ databases">
        <authorList>
            <person name="Corre E."/>
            <person name="Pelletier E."/>
            <person name="Niang G."/>
            <person name="Scheremetjew M."/>
            <person name="Finn R."/>
            <person name="Kale V."/>
            <person name="Holt S."/>
            <person name="Cochrane G."/>
            <person name="Meng A."/>
            <person name="Brown T."/>
            <person name="Cohen L."/>
        </authorList>
    </citation>
    <scope>NUCLEOTIDE SEQUENCE</scope>
    <source>
        <strain evidence="12">NIES-381</strain>
    </source>
</reference>
<comment type="subcellular location">
    <subcellularLocation>
        <location evidence="1">Membrane</location>
        <topology evidence="1">Multi-pass membrane protein</topology>
    </subcellularLocation>
</comment>
<evidence type="ECO:0000256" key="8">
    <source>
        <dbReference type="SAM" id="MobiDB-lite"/>
    </source>
</evidence>
<evidence type="ECO:0000256" key="6">
    <source>
        <dbReference type="ARBA" id="ARBA00022989"/>
    </source>
</evidence>
<evidence type="ECO:0000256" key="1">
    <source>
        <dbReference type="ARBA" id="ARBA00004141"/>
    </source>
</evidence>
<evidence type="ECO:0000313" key="12">
    <source>
        <dbReference type="EMBL" id="CAD8994320.1"/>
    </source>
</evidence>
<evidence type="ECO:0000256" key="9">
    <source>
        <dbReference type="SAM" id="Phobius"/>
    </source>
</evidence>
<evidence type="ECO:0000256" key="4">
    <source>
        <dbReference type="ARBA" id="ARBA00022692"/>
    </source>
</evidence>
<dbReference type="GO" id="GO:0004252">
    <property type="term" value="F:serine-type endopeptidase activity"/>
    <property type="evidence" value="ECO:0007669"/>
    <property type="project" value="InterPro"/>
</dbReference>
<dbReference type="Pfam" id="PF01694">
    <property type="entry name" value="Rhomboid"/>
    <property type="match status" value="1"/>
</dbReference>
<keyword evidence="6 9" id="KW-1133">Transmembrane helix</keyword>
<feature type="region of interest" description="Disordered" evidence="8">
    <location>
        <begin position="235"/>
        <end position="304"/>
    </location>
</feature>
<proteinExistence type="inferred from homology"/>
<dbReference type="GO" id="GO:0016020">
    <property type="term" value="C:membrane"/>
    <property type="evidence" value="ECO:0007669"/>
    <property type="project" value="UniProtKB-SubCell"/>
</dbReference>
<dbReference type="InterPro" id="IPR022764">
    <property type="entry name" value="Peptidase_S54_rhomboid_dom"/>
</dbReference>
<name>A0A7S1N3R1_9EUGL</name>
<dbReference type="Gene3D" id="1.20.1540.10">
    <property type="entry name" value="Rhomboid-like"/>
    <property type="match status" value="1"/>
</dbReference>
<feature type="chain" id="PRO_5030750884" description="Peptidase S54 rhomboid domain-containing protein" evidence="10">
    <location>
        <begin position="17"/>
        <end position="304"/>
    </location>
</feature>
<evidence type="ECO:0000256" key="2">
    <source>
        <dbReference type="ARBA" id="ARBA00009045"/>
    </source>
</evidence>
<evidence type="ECO:0000256" key="5">
    <source>
        <dbReference type="ARBA" id="ARBA00022801"/>
    </source>
</evidence>
<dbReference type="PANTHER" id="PTHR43066">
    <property type="entry name" value="RHOMBOID-RELATED PROTEIN"/>
    <property type="match status" value="1"/>
</dbReference>
<feature type="transmembrane region" description="Helical" evidence="9">
    <location>
        <begin position="69"/>
        <end position="92"/>
    </location>
</feature>
<comment type="similarity">
    <text evidence="2">Belongs to the peptidase S54 family.</text>
</comment>
<feature type="domain" description="Peptidase S54 rhomboid" evidence="11">
    <location>
        <begin position="33"/>
        <end position="183"/>
    </location>
</feature>
<feature type="transmembrane region" description="Helical" evidence="9">
    <location>
        <begin position="112"/>
        <end position="131"/>
    </location>
</feature>
<accession>A0A7S1N3R1</accession>
<evidence type="ECO:0000256" key="10">
    <source>
        <dbReference type="SAM" id="SignalP"/>
    </source>
</evidence>
<feature type="compositionally biased region" description="Pro residues" evidence="8">
    <location>
        <begin position="268"/>
        <end position="288"/>
    </location>
</feature>